<evidence type="ECO:0000313" key="2">
    <source>
        <dbReference type="Proteomes" id="UP000829354"/>
    </source>
</evidence>
<proteinExistence type="predicted"/>
<evidence type="ECO:0000313" key="1">
    <source>
        <dbReference type="EMBL" id="UMM44371.1"/>
    </source>
</evidence>
<accession>A0AAE9FIL2</accession>
<organism evidence="1 2">
    <name type="scientific">Caenorhabditis briggsae</name>
    <dbReference type="NCBI Taxonomy" id="6238"/>
    <lineage>
        <taxon>Eukaryota</taxon>
        <taxon>Metazoa</taxon>
        <taxon>Ecdysozoa</taxon>
        <taxon>Nematoda</taxon>
        <taxon>Chromadorea</taxon>
        <taxon>Rhabditida</taxon>
        <taxon>Rhabditina</taxon>
        <taxon>Rhabditomorpha</taxon>
        <taxon>Rhabditoidea</taxon>
        <taxon>Rhabditidae</taxon>
        <taxon>Peloderinae</taxon>
        <taxon>Caenorhabditis</taxon>
    </lineage>
</organism>
<reference evidence="1 2" key="1">
    <citation type="submission" date="2022-04" db="EMBL/GenBank/DDBJ databases">
        <title>Chromosome-level reference genomes for two strains of Caenorhabditis briggsae: an improved platform for comparative genomics.</title>
        <authorList>
            <person name="Stevens L."/>
            <person name="Andersen E."/>
        </authorList>
    </citation>
    <scope>NUCLEOTIDE SEQUENCE [LARGE SCALE GENOMIC DNA]</scope>
    <source>
        <strain evidence="1">VX34</strain>
        <tissue evidence="1">Whole-organism</tissue>
    </source>
</reference>
<dbReference type="Proteomes" id="UP000829354">
    <property type="component" value="Chromosome X"/>
</dbReference>
<keyword evidence="2" id="KW-1185">Reference proteome</keyword>
<dbReference type="AlphaFoldDB" id="A0AAE9FIL2"/>
<dbReference type="EMBL" id="CP092625">
    <property type="protein sequence ID" value="UMM44371.1"/>
    <property type="molecule type" value="Genomic_DNA"/>
</dbReference>
<protein>
    <submittedName>
        <fullName evidence="1">Uncharacterized protein</fullName>
    </submittedName>
</protein>
<sequence length="70" mass="8246">MEYWQAAQGNFWTSRKMMCGTPLILQLTMLFSLPEHHNHNKARHFATMCRQKAGHWIINHNPLSNVLIQD</sequence>
<name>A0AAE9FIL2_CAEBR</name>
<gene>
    <name evidence="1" type="ORF">L5515_019530</name>
</gene>